<evidence type="ECO:0008006" key="4">
    <source>
        <dbReference type="Google" id="ProtNLM"/>
    </source>
</evidence>
<dbReference type="PANTHER" id="PTHR36535:SF1">
    <property type="entry name" value="DUF1772 DOMAIN-CONTAINING PROTEIN"/>
    <property type="match status" value="1"/>
</dbReference>
<keyword evidence="1" id="KW-0472">Membrane</keyword>
<dbReference type="Proteomes" id="UP001249851">
    <property type="component" value="Unassembled WGS sequence"/>
</dbReference>
<dbReference type="Pfam" id="PF08592">
    <property type="entry name" value="Anthrone_oxy"/>
    <property type="match status" value="1"/>
</dbReference>
<protein>
    <recommendedName>
        <fullName evidence="4">DUF1772 domain-containing protein</fullName>
    </recommendedName>
</protein>
<sequence length="154" mass="17113">MDAIKLLKLTSTVGTGIIAGGAIYINVVEHPARMELDDSQSLHRQWRESFDRAKFLMAGTSLLPIVGGIAAFAIDQTKGKPWLITAIMLAFNVPYTAIAMKPKVIDPIYDYEVASKKSPGEIRDTVAKWNSFHKVRTVVDISALIWCVYNLVYN</sequence>
<gene>
    <name evidence="2" type="ORF">P5673_011093</name>
</gene>
<organism evidence="2 3">
    <name type="scientific">Acropora cervicornis</name>
    <name type="common">Staghorn coral</name>
    <dbReference type="NCBI Taxonomy" id="6130"/>
    <lineage>
        <taxon>Eukaryota</taxon>
        <taxon>Metazoa</taxon>
        <taxon>Cnidaria</taxon>
        <taxon>Anthozoa</taxon>
        <taxon>Hexacorallia</taxon>
        <taxon>Scleractinia</taxon>
        <taxon>Astrocoeniina</taxon>
        <taxon>Acroporidae</taxon>
        <taxon>Acropora</taxon>
    </lineage>
</organism>
<feature type="transmembrane region" description="Helical" evidence="1">
    <location>
        <begin position="6"/>
        <end position="27"/>
    </location>
</feature>
<dbReference type="AlphaFoldDB" id="A0AAD9QPS7"/>
<name>A0AAD9QPS7_ACRCE</name>
<keyword evidence="3" id="KW-1185">Reference proteome</keyword>
<evidence type="ECO:0000313" key="2">
    <source>
        <dbReference type="EMBL" id="KAK2565166.1"/>
    </source>
</evidence>
<dbReference type="InterPro" id="IPR013901">
    <property type="entry name" value="Anthrone_oxy"/>
</dbReference>
<dbReference type="EMBL" id="JARQWQ010000020">
    <property type="protein sequence ID" value="KAK2565166.1"/>
    <property type="molecule type" value="Genomic_DNA"/>
</dbReference>
<feature type="transmembrane region" description="Helical" evidence="1">
    <location>
        <begin position="55"/>
        <end position="74"/>
    </location>
</feature>
<keyword evidence="1" id="KW-1133">Transmembrane helix</keyword>
<evidence type="ECO:0000313" key="3">
    <source>
        <dbReference type="Proteomes" id="UP001249851"/>
    </source>
</evidence>
<dbReference type="PANTHER" id="PTHR36535">
    <property type="entry name" value="YALI0E30327P"/>
    <property type="match status" value="1"/>
</dbReference>
<proteinExistence type="predicted"/>
<evidence type="ECO:0000256" key="1">
    <source>
        <dbReference type="SAM" id="Phobius"/>
    </source>
</evidence>
<reference evidence="2" key="1">
    <citation type="journal article" date="2023" name="G3 (Bethesda)">
        <title>Whole genome assembly and annotation of the endangered Caribbean coral Acropora cervicornis.</title>
        <authorList>
            <person name="Selwyn J.D."/>
            <person name="Vollmer S.V."/>
        </authorList>
    </citation>
    <scope>NUCLEOTIDE SEQUENCE</scope>
    <source>
        <strain evidence="2">K2</strain>
    </source>
</reference>
<reference evidence="2" key="2">
    <citation type="journal article" date="2023" name="Science">
        <title>Genomic signatures of disease resistance in endangered staghorn corals.</title>
        <authorList>
            <person name="Vollmer S.V."/>
            <person name="Selwyn J.D."/>
            <person name="Despard B.A."/>
            <person name="Roesel C.L."/>
        </authorList>
    </citation>
    <scope>NUCLEOTIDE SEQUENCE</scope>
    <source>
        <strain evidence="2">K2</strain>
    </source>
</reference>
<comment type="caution">
    <text evidence="2">The sequence shown here is derived from an EMBL/GenBank/DDBJ whole genome shotgun (WGS) entry which is preliminary data.</text>
</comment>
<keyword evidence="1" id="KW-0812">Transmembrane</keyword>
<feature type="transmembrane region" description="Helical" evidence="1">
    <location>
        <begin position="80"/>
        <end position="98"/>
    </location>
</feature>
<accession>A0AAD9QPS7</accession>